<reference evidence="1" key="1">
    <citation type="journal article" date="2023" name="Mol. Phylogenet. Evol.">
        <title>Genome-scale phylogeny and comparative genomics of the fungal order Sordariales.</title>
        <authorList>
            <person name="Hensen N."/>
            <person name="Bonometti L."/>
            <person name="Westerberg I."/>
            <person name="Brannstrom I.O."/>
            <person name="Guillou S."/>
            <person name="Cros-Aarteil S."/>
            <person name="Calhoun S."/>
            <person name="Haridas S."/>
            <person name="Kuo A."/>
            <person name="Mondo S."/>
            <person name="Pangilinan J."/>
            <person name="Riley R."/>
            <person name="LaButti K."/>
            <person name="Andreopoulos B."/>
            <person name="Lipzen A."/>
            <person name="Chen C."/>
            <person name="Yan M."/>
            <person name="Daum C."/>
            <person name="Ng V."/>
            <person name="Clum A."/>
            <person name="Steindorff A."/>
            <person name="Ohm R.A."/>
            <person name="Martin F."/>
            <person name="Silar P."/>
            <person name="Natvig D.O."/>
            <person name="Lalanne C."/>
            <person name="Gautier V."/>
            <person name="Ament-Velasquez S.L."/>
            <person name="Kruys A."/>
            <person name="Hutchinson M.I."/>
            <person name="Powell A.J."/>
            <person name="Barry K."/>
            <person name="Miller A.N."/>
            <person name="Grigoriev I.V."/>
            <person name="Debuchy R."/>
            <person name="Gladieux P."/>
            <person name="Hiltunen Thoren M."/>
            <person name="Johannesson H."/>
        </authorList>
    </citation>
    <scope>NUCLEOTIDE SEQUENCE</scope>
    <source>
        <strain evidence="1">CBS 508.74</strain>
    </source>
</reference>
<dbReference type="Proteomes" id="UP001302812">
    <property type="component" value="Unassembled WGS sequence"/>
</dbReference>
<organism evidence="1 2">
    <name type="scientific">Canariomyces notabilis</name>
    <dbReference type="NCBI Taxonomy" id="2074819"/>
    <lineage>
        <taxon>Eukaryota</taxon>
        <taxon>Fungi</taxon>
        <taxon>Dikarya</taxon>
        <taxon>Ascomycota</taxon>
        <taxon>Pezizomycotina</taxon>
        <taxon>Sordariomycetes</taxon>
        <taxon>Sordariomycetidae</taxon>
        <taxon>Sordariales</taxon>
        <taxon>Chaetomiaceae</taxon>
        <taxon>Canariomyces</taxon>
    </lineage>
</organism>
<dbReference type="AlphaFoldDB" id="A0AAN6QEN9"/>
<dbReference type="Pfam" id="PF06293">
    <property type="entry name" value="Kdo"/>
    <property type="match status" value="1"/>
</dbReference>
<dbReference type="EMBL" id="MU853360">
    <property type="protein sequence ID" value="KAK4108842.1"/>
    <property type="molecule type" value="Genomic_DNA"/>
</dbReference>
<dbReference type="GeneID" id="89943032"/>
<gene>
    <name evidence="1" type="ORF">N656DRAFT_839548</name>
</gene>
<dbReference type="SUPFAM" id="SSF56112">
    <property type="entry name" value="Protein kinase-like (PK-like)"/>
    <property type="match status" value="1"/>
</dbReference>
<dbReference type="Gene3D" id="1.10.510.10">
    <property type="entry name" value="Transferase(Phosphotransferase) domain 1"/>
    <property type="match status" value="1"/>
</dbReference>
<reference evidence="1" key="2">
    <citation type="submission" date="2023-05" db="EMBL/GenBank/DDBJ databases">
        <authorList>
            <consortium name="Lawrence Berkeley National Laboratory"/>
            <person name="Steindorff A."/>
            <person name="Hensen N."/>
            <person name="Bonometti L."/>
            <person name="Westerberg I."/>
            <person name="Brannstrom I.O."/>
            <person name="Guillou S."/>
            <person name="Cros-Aarteil S."/>
            <person name="Calhoun S."/>
            <person name="Haridas S."/>
            <person name="Kuo A."/>
            <person name="Mondo S."/>
            <person name="Pangilinan J."/>
            <person name="Riley R."/>
            <person name="Labutti K."/>
            <person name="Andreopoulos B."/>
            <person name="Lipzen A."/>
            <person name="Chen C."/>
            <person name="Yanf M."/>
            <person name="Daum C."/>
            <person name="Ng V."/>
            <person name="Clum A."/>
            <person name="Ohm R."/>
            <person name="Martin F."/>
            <person name="Silar P."/>
            <person name="Natvig D."/>
            <person name="Lalanne C."/>
            <person name="Gautier V."/>
            <person name="Ament-Velasquez S.L."/>
            <person name="Kruys A."/>
            <person name="Hutchinson M.I."/>
            <person name="Powell A.J."/>
            <person name="Barry K."/>
            <person name="Miller A.N."/>
            <person name="Grigoriev I.V."/>
            <person name="Debuchy R."/>
            <person name="Gladieux P."/>
            <person name="Thoren M.H."/>
            <person name="Johannesson H."/>
        </authorList>
    </citation>
    <scope>NUCLEOTIDE SEQUENCE</scope>
    <source>
        <strain evidence="1">CBS 508.74</strain>
    </source>
</reference>
<keyword evidence="2" id="KW-1185">Reference proteome</keyword>
<protein>
    <recommendedName>
        <fullName evidence="3">Protein kinase domain-containing protein</fullName>
    </recommendedName>
</protein>
<dbReference type="InterPro" id="IPR011009">
    <property type="entry name" value="Kinase-like_dom_sf"/>
</dbReference>
<accession>A0AAN6QEN9</accession>
<sequence length="233" mass="26515">METTKNHNIQLLTTLVDPDDQEEGEYRFLVNGTHVKYVTVAPGTLPKDDRTFAPTDTGKPVFLRTEKADLPGVKTIWHATSIDHLQPRKLARLRQNIHIVSHPLFNDPVVIKFTEFPWQTPYFESETAAYQWIEGCDIEYIDKARAVGPADLVACQEVLKRLHALGVKHGDINKHIFMMREDGRCVLHDFETAKQGASKEELEEEYQRLSESLRDPSLRGAVPAVVLSEEMPN</sequence>
<evidence type="ECO:0000313" key="2">
    <source>
        <dbReference type="Proteomes" id="UP001302812"/>
    </source>
</evidence>
<evidence type="ECO:0008006" key="3">
    <source>
        <dbReference type="Google" id="ProtNLM"/>
    </source>
</evidence>
<evidence type="ECO:0000313" key="1">
    <source>
        <dbReference type="EMBL" id="KAK4108842.1"/>
    </source>
</evidence>
<proteinExistence type="predicted"/>
<name>A0AAN6QEN9_9PEZI</name>
<dbReference type="RefSeq" id="XP_064666412.1">
    <property type="nucleotide sequence ID" value="XM_064818906.1"/>
</dbReference>
<comment type="caution">
    <text evidence="1">The sequence shown here is derived from an EMBL/GenBank/DDBJ whole genome shotgun (WGS) entry which is preliminary data.</text>
</comment>